<dbReference type="PROSITE" id="PS51473">
    <property type="entry name" value="GNK2"/>
    <property type="match status" value="2"/>
</dbReference>
<dbReference type="SMART" id="SM00220">
    <property type="entry name" value="S_TKc"/>
    <property type="match status" value="1"/>
</dbReference>
<evidence type="ECO:0000256" key="1">
    <source>
        <dbReference type="ARBA" id="ARBA00004167"/>
    </source>
</evidence>
<dbReference type="Proteomes" id="UP000237000">
    <property type="component" value="Unassembled WGS sequence"/>
</dbReference>
<dbReference type="Gene3D" id="3.30.430.20">
    <property type="entry name" value="Gnk2 domain, C-X8-C-X2-C motif"/>
    <property type="match status" value="2"/>
</dbReference>
<proteinExistence type="predicted"/>
<keyword evidence="12 21" id="KW-0675">Receptor</keyword>
<dbReference type="GO" id="GO:0042742">
    <property type="term" value="P:defense response to bacterium"/>
    <property type="evidence" value="ECO:0007669"/>
    <property type="project" value="TreeGrafter"/>
</dbReference>
<keyword evidence="3" id="KW-0808">Transferase</keyword>
<evidence type="ECO:0000256" key="18">
    <source>
        <dbReference type="SAM" id="SignalP"/>
    </source>
</evidence>
<keyword evidence="22" id="KW-1185">Reference proteome</keyword>
<dbReference type="CDD" id="cd14066">
    <property type="entry name" value="STKc_IRAK"/>
    <property type="match status" value="1"/>
</dbReference>
<dbReference type="InterPro" id="IPR008271">
    <property type="entry name" value="Ser/Thr_kinase_AS"/>
</dbReference>
<evidence type="ECO:0000313" key="22">
    <source>
        <dbReference type="Proteomes" id="UP000237000"/>
    </source>
</evidence>
<keyword evidence="2" id="KW-0723">Serine/threonine-protein kinase</keyword>
<keyword evidence="11 17" id="KW-0472">Membrane</keyword>
<name>A0A2P5EIG3_TREOI</name>
<evidence type="ECO:0000256" key="7">
    <source>
        <dbReference type="ARBA" id="ARBA00022741"/>
    </source>
</evidence>
<feature type="domain" description="Protein kinase" evidence="19">
    <location>
        <begin position="361"/>
        <end position="636"/>
    </location>
</feature>
<keyword evidence="7 16" id="KW-0547">Nucleotide-binding</keyword>
<dbReference type="FunFam" id="1.10.510.10:FF:000129">
    <property type="entry name" value="cysteine-rich receptor-like protein kinase 10"/>
    <property type="match status" value="1"/>
</dbReference>
<dbReference type="SUPFAM" id="SSF56112">
    <property type="entry name" value="Protein kinase-like (PK-like)"/>
    <property type="match status" value="1"/>
</dbReference>
<dbReference type="GO" id="GO:0005524">
    <property type="term" value="F:ATP binding"/>
    <property type="evidence" value="ECO:0007669"/>
    <property type="project" value="UniProtKB-UniRule"/>
</dbReference>
<comment type="catalytic activity">
    <reaction evidence="14">
        <text>L-seryl-[protein] + ATP = O-phospho-L-seryl-[protein] + ADP + H(+)</text>
        <dbReference type="Rhea" id="RHEA:17989"/>
        <dbReference type="Rhea" id="RHEA-COMP:9863"/>
        <dbReference type="Rhea" id="RHEA-COMP:11604"/>
        <dbReference type="ChEBI" id="CHEBI:15378"/>
        <dbReference type="ChEBI" id="CHEBI:29999"/>
        <dbReference type="ChEBI" id="CHEBI:30616"/>
        <dbReference type="ChEBI" id="CHEBI:83421"/>
        <dbReference type="ChEBI" id="CHEBI:456216"/>
    </reaction>
</comment>
<dbReference type="OrthoDB" id="4062651at2759"/>
<accession>A0A2P5EIG3</accession>
<feature type="transmembrane region" description="Helical" evidence="17">
    <location>
        <begin position="280"/>
        <end position="304"/>
    </location>
</feature>
<evidence type="ECO:0000256" key="5">
    <source>
        <dbReference type="ARBA" id="ARBA00022729"/>
    </source>
</evidence>
<feature type="chain" id="PRO_5015133647" evidence="18">
    <location>
        <begin position="27"/>
        <end position="666"/>
    </location>
</feature>
<keyword evidence="9 16" id="KW-0067">ATP-binding</keyword>
<dbReference type="InterPro" id="IPR038408">
    <property type="entry name" value="GNK2_sf"/>
</dbReference>
<dbReference type="EMBL" id="JXTC01000149">
    <property type="protein sequence ID" value="PON85325.1"/>
    <property type="molecule type" value="Genomic_DNA"/>
</dbReference>
<dbReference type="InterPro" id="IPR000719">
    <property type="entry name" value="Prot_kinase_dom"/>
</dbReference>
<keyword evidence="8 21" id="KW-0418">Kinase</keyword>
<dbReference type="Pfam" id="PF07714">
    <property type="entry name" value="PK_Tyr_Ser-Thr"/>
    <property type="match status" value="1"/>
</dbReference>
<evidence type="ECO:0000256" key="8">
    <source>
        <dbReference type="ARBA" id="ARBA00022777"/>
    </source>
</evidence>
<evidence type="ECO:0000256" key="6">
    <source>
        <dbReference type="ARBA" id="ARBA00022737"/>
    </source>
</evidence>
<dbReference type="PROSITE" id="PS00108">
    <property type="entry name" value="PROTEIN_KINASE_ST"/>
    <property type="match status" value="1"/>
</dbReference>
<sequence length="666" mass="72926">MLSPKFFSLIFAYTINLSCLINVGESAPIYIGHACINSTTNTSLAHNTTYLSHLILLLSYLTSNATVNDGRGFHQTTVAAATPDAATGLFQCLRHVTPAVCRECVGNASREALKWCQLEKGGVIWYDACWIRYQDGSAFSPNPGTVPAKYVLSSVQLQSETEESGDLLFAQLAGAMKAVAERAAAASSAAAVEEVNVTSSLTLNSVAQCTPDLSVAECEACLRSAIGFFPVCCVVLKQGGFVFLPSCIARYEFHGLVIDAARYSSLIDALPSTSEGGKSLTVTIIAIVVPSGVVLAVFFGIWFLPSKIKIKILNLSLFGKTVIKEKLTCMQCITQRNSNVISSRETFQFSLHEIETATDSFSGDNKIGEGGFGEVYKGTLPNGQKIAVKRIIGNTGQGAQQFKNEAVLVAKLQHRNLVRLLGFCVEGEEKIVIYEYVPNRSLDYFLFDPEKQNQLDWTRRCKIIGGIARGILYLHEDSRLKIIHRDLKVSNVLLDEDMSPKITDFGMAKVFIADQTHGSTNHIVGTYGYMSPEYAMHGQFSVKSDVFSFGVLVLEILSGRKNNFSFQSHSAGDLLSFAWELWKEGTPLELLDPTIRHSFSRNEVTRCIHIALLCVQENPALRPTMTTIVLMLNSYSVPLPVPQLPARVHHNNVTQLVEQANKGAPV</sequence>
<feature type="signal peptide" evidence="18">
    <location>
        <begin position="1"/>
        <end position="26"/>
    </location>
</feature>
<evidence type="ECO:0000256" key="15">
    <source>
        <dbReference type="ARBA" id="ARBA00047951"/>
    </source>
</evidence>
<feature type="domain" description="Gnk2-homologous" evidence="20">
    <location>
        <begin position="150"/>
        <end position="256"/>
    </location>
</feature>
<evidence type="ECO:0000256" key="2">
    <source>
        <dbReference type="ARBA" id="ARBA00022527"/>
    </source>
</evidence>
<evidence type="ECO:0000256" key="4">
    <source>
        <dbReference type="ARBA" id="ARBA00022692"/>
    </source>
</evidence>
<dbReference type="CDD" id="cd23509">
    <property type="entry name" value="Gnk2-like"/>
    <property type="match status" value="2"/>
</dbReference>
<dbReference type="PANTHER" id="PTHR27002">
    <property type="entry name" value="RECEPTOR-LIKE SERINE/THREONINE-PROTEIN KINASE SD1-8"/>
    <property type="match status" value="1"/>
</dbReference>
<dbReference type="GO" id="GO:0004674">
    <property type="term" value="F:protein serine/threonine kinase activity"/>
    <property type="evidence" value="ECO:0007669"/>
    <property type="project" value="UniProtKB-KW"/>
</dbReference>
<dbReference type="Pfam" id="PF01657">
    <property type="entry name" value="Stress-antifung"/>
    <property type="match status" value="2"/>
</dbReference>
<gene>
    <name evidence="21" type="primary">TorCRK16</name>
    <name evidence="21" type="ORF">TorRG33x02_188520</name>
</gene>
<comment type="subcellular location">
    <subcellularLocation>
        <location evidence="1">Membrane</location>
        <topology evidence="1">Single-pass membrane protein</topology>
    </subcellularLocation>
</comment>
<evidence type="ECO:0000259" key="19">
    <source>
        <dbReference type="PROSITE" id="PS50011"/>
    </source>
</evidence>
<evidence type="ECO:0000256" key="9">
    <source>
        <dbReference type="ARBA" id="ARBA00022840"/>
    </source>
</evidence>
<evidence type="ECO:0000256" key="16">
    <source>
        <dbReference type="PROSITE-ProRule" id="PRU10141"/>
    </source>
</evidence>
<evidence type="ECO:0000256" key="3">
    <source>
        <dbReference type="ARBA" id="ARBA00022679"/>
    </source>
</evidence>
<dbReference type="InParanoid" id="A0A2P5EIG3"/>
<protein>
    <submittedName>
        <fullName evidence="21">Cysteine rich receptor like kinase</fullName>
    </submittedName>
</protein>
<evidence type="ECO:0000256" key="11">
    <source>
        <dbReference type="ARBA" id="ARBA00023136"/>
    </source>
</evidence>
<dbReference type="PROSITE" id="PS00107">
    <property type="entry name" value="PROTEIN_KINASE_ATP"/>
    <property type="match status" value="1"/>
</dbReference>
<reference evidence="22" key="1">
    <citation type="submission" date="2016-06" db="EMBL/GenBank/DDBJ databases">
        <title>Parallel loss of symbiosis genes in relatives of nitrogen-fixing non-legume Parasponia.</title>
        <authorList>
            <person name="Van Velzen R."/>
            <person name="Holmer R."/>
            <person name="Bu F."/>
            <person name="Rutten L."/>
            <person name="Van Zeijl A."/>
            <person name="Liu W."/>
            <person name="Santuari L."/>
            <person name="Cao Q."/>
            <person name="Sharma T."/>
            <person name="Shen D."/>
            <person name="Roswanjaya Y."/>
            <person name="Wardhani T."/>
            <person name="Kalhor M.S."/>
            <person name="Jansen J."/>
            <person name="Van den Hoogen J."/>
            <person name="Gungor B."/>
            <person name="Hartog M."/>
            <person name="Hontelez J."/>
            <person name="Verver J."/>
            <person name="Yang W.-C."/>
            <person name="Schijlen E."/>
            <person name="Repin R."/>
            <person name="Schilthuizen M."/>
            <person name="Schranz E."/>
            <person name="Heidstra R."/>
            <person name="Miyata K."/>
            <person name="Fedorova E."/>
            <person name="Kohlen W."/>
            <person name="Bisseling T."/>
            <person name="Smit S."/>
            <person name="Geurts R."/>
        </authorList>
    </citation>
    <scope>NUCLEOTIDE SEQUENCE [LARGE SCALE GENOMIC DNA]</scope>
    <source>
        <strain evidence="22">cv. RG33-2</strain>
    </source>
</reference>
<keyword evidence="6" id="KW-0677">Repeat</keyword>
<dbReference type="STRING" id="63057.A0A2P5EIG3"/>
<evidence type="ECO:0000313" key="21">
    <source>
        <dbReference type="EMBL" id="PON85325.1"/>
    </source>
</evidence>
<dbReference type="PROSITE" id="PS50011">
    <property type="entry name" value="PROTEIN_KINASE_DOM"/>
    <property type="match status" value="1"/>
</dbReference>
<keyword evidence="4 17" id="KW-0812">Transmembrane</keyword>
<keyword evidence="13" id="KW-0325">Glycoprotein</keyword>
<dbReference type="InterPro" id="IPR011009">
    <property type="entry name" value="Kinase-like_dom_sf"/>
</dbReference>
<evidence type="ECO:0000256" key="13">
    <source>
        <dbReference type="ARBA" id="ARBA00023180"/>
    </source>
</evidence>
<evidence type="ECO:0000256" key="10">
    <source>
        <dbReference type="ARBA" id="ARBA00022989"/>
    </source>
</evidence>
<feature type="domain" description="Gnk2-homologous" evidence="20">
    <location>
        <begin position="30"/>
        <end position="138"/>
    </location>
</feature>
<evidence type="ECO:0000256" key="17">
    <source>
        <dbReference type="SAM" id="Phobius"/>
    </source>
</evidence>
<dbReference type="Gene3D" id="3.30.200.20">
    <property type="entry name" value="Phosphorylase Kinase, domain 1"/>
    <property type="match status" value="1"/>
</dbReference>
<keyword evidence="5 18" id="KW-0732">Signal</keyword>
<keyword evidence="10 17" id="KW-1133">Transmembrane helix</keyword>
<evidence type="ECO:0000256" key="12">
    <source>
        <dbReference type="ARBA" id="ARBA00023170"/>
    </source>
</evidence>
<dbReference type="GO" id="GO:0005886">
    <property type="term" value="C:plasma membrane"/>
    <property type="evidence" value="ECO:0007669"/>
    <property type="project" value="TreeGrafter"/>
</dbReference>
<dbReference type="InterPro" id="IPR017441">
    <property type="entry name" value="Protein_kinase_ATP_BS"/>
</dbReference>
<feature type="binding site" evidence="16">
    <location>
        <position position="389"/>
    </location>
    <ligand>
        <name>ATP</name>
        <dbReference type="ChEBI" id="CHEBI:30616"/>
    </ligand>
</feature>
<evidence type="ECO:0000259" key="20">
    <source>
        <dbReference type="PROSITE" id="PS51473"/>
    </source>
</evidence>
<dbReference type="PANTHER" id="PTHR27002:SF1108">
    <property type="entry name" value="CYSTEINE-RICH RECEPTOR-KINASE-LIKE PROTEIN"/>
    <property type="match status" value="1"/>
</dbReference>
<evidence type="ECO:0000256" key="14">
    <source>
        <dbReference type="ARBA" id="ARBA00047558"/>
    </source>
</evidence>
<comment type="catalytic activity">
    <reaction evidence="15">
        <text>L-threonyl-[protein] + ATP = O-phospho-L-threonyl-[protein] + ADP + H(+)</text>
        <dbReference type="Rhea" id="RHEA:46608"/>
        <dbReference type="Rhea" id="RHEA-COMP:11060"/>
        <dbReference type="Rhea" id="RHEA-COMP:11605"/>
        <dbReference type="ChEBI" id="CHEBI:15378"/>
        <dbReference type="ChEBI" id="CHEBI:30013"/>
        <dbReference type="ChEBI" id="CHEBI:30616"/>
        <dbReference type="ChEBI" id="CHEBI:61977"/>
        <dbReference type="ChEBI" id="CHEBI:456216"/>
    </reaction>
</comment>
<dbReference type="FunFam" id="3.30.200.20:FF:000142">
    <property type="entry name" value="Cysteine-rich receptor-like protein kinase 10"/>
    <property type="match status" value="1"/>
</dbReference>
<dbReference type="Gene3D" id="1.10.510.10">
    <property type="entry name" value="Transferase(Phosphotransferase) domain 1"/>
    <property type="match status" value="1"/>
</dbReference>
<comment type="caution">
    <text evidence="21">The sequence shown here is derived from an EMBL/GenBank/DDBJ whole genome shotgun (WGS) entry which is preliminary data.</text>
</comment>
<dbReference type="InterPro" id="IPR002902">
    <property type="entry name" value="GNK2"/>
</dbReference>
<dbReference type="InterPro" id="IPR001245">
    <property type="entry name" value="Ser-Thr/Tyr_kinase_cat_dom"/>
</dbReference>
<organism evidence="21 22">
    <name type="scientific">Trema orientale</name>
    <name type="common">Charcoal tree</name>
    <name type="synonym">Celtis orientalis</name>
    <dbReference type="NCBI Taxonomy" id="63057"/>
    <lineage>
        <taxon>Eukaryota</taxon>
        <taxon>Viridiplantae</taxon>
        <taxon>Streptophyta</taxon>
        <taxon>Embryophyta</taxon>
        <taxon>Tracheophyta</taxon>
        <taxon>Spermatophyta</taxon>
        <taxon>Magnoliopsida</taxon>
        <taxon>eudicotyledons</taxon>
        <taxon>Gunneridae</taxon>
        <taxon>Pentapetalae</taxon>
        <taxon>rosids</taxon>
        <taxon>fabids</taxon>
        <taxon>Rosales</taxon>
        <taxon>Cannabaceae</taxon>
        <taxon>Trema</taxon>
    </lineage>
</organism>
<dbReference type="AlphaFoldDB" id="A0A2P5EIG3"/>